<reference evidence="9" key="5">
    <citation type="journal article" date="2018" name="Nat. Plants">
        <title>Whole-genome landscape of Medicago truncatula symbiotic genes.</title>
        <authorList>
            <person name="Pecrix Y."/>
            <person name="Gamas P."/>
            <person name="Carrere S."/>
        </authorList>
    </citation>
    <scope>NUCLEOTIDE SEQUENCE</scope>
    <source>
        <tissue evidence="9">Leaves</tissue>
    </source>
</reference>
<dbReference type="Pfam" id="PF03171">
    <property type="entry name" value="2OG-FeII_Oxy"/>
    <property type="match status" value="1"/>
</dbReference>
<keyword evidence="5 6" id="KW-0408">Iron</keyword>
<keyword evidence="4 6" id="KW-0560">Oxidoreductase</keyword>
<dbReference type="GO" id="GO:0046872">
    <property type="term" value="F:metal ion binding"/>
    <property type="evidence" value="ECO:0007669"/>
    <property type="project" value="UniProtKB-KW"/>
</dbReference>
<accession>A0A072TYS7</accession>
<evidence type="ECO:0000313" key="8">
    <source>
        <dbReference type="EMBL" id="KEH22659.1"/>
    </source>
</evidence>
<dbReference type="OrthoDB" id="288590at2759"/>
<feature type="domain" description="Fe2OG dioxygenase" evidence="7">
    <location>
        <begin position="217"/>
        <end position="319"/>
    </location>
</feature>
<dbReference type="EMBL" id="PSQE01000007">
    <property type="protein sequence ID" value="RHN45851.1"/>
    <property type="molecule type" value="Genomic_DNA"/>
</dbReference>
<evidence type="ECO:0000256" key="5">
    <source>
        <dbReference type="ARBA" id="ARBA00023004"/>
    </source>
</evidence>
<evidence type="ECO:0000259" key="7">
    <source>
        <dbReference type="PROSITE" id="PS51471"/>
    </source>
</evidence>
<comment type="similarity">
    <text evidence="2 6">Belongs to the iron/ascorbate-dependent oxidoreductase family.</text>
</comment>
<gene>
    <name evidence="10" type="primary">25498293</name>
    <name evidence="8" type="ordered locus">MTR_7g056347</name>
    <name evidence="9" type="ORF">MtrunA17_Chr7g0235951</name>
</gene>
<organism evidence="8 11">
    <name type="scientific">Medicago truncatula</name>
    <name type="common">Barrel medic</name>
    <name type="synonym">Medicago tribuloides</name>
    <dbReference type="NCBI Taxonomy" id="3880"/>
    <lineage>
        <taxon>Eukaryota</taxon>
        <taxon>Viridiplantae</taxon>
        <taxon>Streptophyta</taxon>
        <taxon>Embryophyta</taxon>
        <taxon>Tracheophyta</taxon>
        <taxon>Spermatophyta</taxon>
        <taxon>Magnoliopsida</taxon>
        <taxon>eudicotyledons</taxon>
        <taxon>Gunneridae</taxon>
        <taxon>Pentapetalae</taxon>
        <taxon>rosids</taxon>
        <taxon>fabids</taxon>
        <taxon>Fabales</taxon>
        <taxon>Fabaceae</taxon>
        <taxon>Papilionoideae</taxon>
        <taxon>50 kb inversion clade</taxon>
        <taxon>NPAAA clade</taxon>
        <taxon>Hologalegina</taxon>
        <taxon>IRL clade</taxon>
        <taxon>Trifolieae</taxon>
        <taxon>Medicago</taxon>
    </lineage>
</organism>
<keyword evidence="11" id="KW-1185">Reference proteome</keyword>
<evidence type="ECO:0000313" key="9">
    <source>
        <dbReference type="EMBL" id="RHN45851.1"/>
    </source>
</evidence>
<dbReference type="KEGG" id="mtr:25498293"/>
<dbReference type="InterPro" id="IPR044861">
    <property type="entry name" value="IPNS-like_FE2OG_OXY"/>
</dbReference>
<dbReference type="InterPro" id="IPR026992">
    <property type="entry name" value="DIOX_N"/>
</dbReference>
<evidence type="ECO:0000313" key="11">
    <source>
        <dbReference type="Proteomes" id="UP000002051"/>
    </source>
</evidence>
<proteinExistence type="inferred from homology"/>
<name>A0A072TYS7_MEDTR</name>
<dbReference type="PANTHER" id="PTHR10209">
    <property type="entry name" value="OXIDOREDUCTASE, 2OG-FE II OXYGENASE FAMILY PROTEIN"/>
    <property type="match status" value="1"/>
</dbReference>
<reference evidence="10" key="3">
    <citation type="submission" date="2015-04" db="UniProtKB">
        <authorList>
            <consortium name="EnsemblPlants"/>
        </authorList>
    </citation>
    <scope>IDENTIFICATION</scope>
    <source>
        <strain evidence="10">cv. Jemalong A17</strain>
    </source>
</reference>
<dbReference type="PROSITE" id="PS51471">
    <property type="entry name" value="FE2OG_OXY"/>
    <property type="match status" value="1"/>
</dbReference>
<dbReference type="HOGENOM" id="CLU_010119_0_0_1"/>
<dbReference type="Gene3D" id="2.60.120.330">
    <property type="entry name" value="B-lactam Antibiotic, Isopenicillin N Synthase, Chain"/>
    <property type="match status" value="1"/>
</dbReference>
<evidence type="ECO:0000256" key="4">
    <source>
        <dbReference type="ARBA" id="ARBA00023002"/>
    </source>
</evidence>
<evidence type="ECO:0000313" key="12">
    <source>
        <dbReference type="Proteomes" id="UP000265566"/>
    </source>
</evidence>
<dbReference type="InterPro" id="IPR027443">
    <property type="entry name" value="IPNS-like_sf"/>
</dbReference>
<evidence type="ECO:0000256" key="2">
    <source>
        <dbReference type="ARBA" id="ARBA00008056"/>
    </source>
</evidence>
<dbReference type="Proteomes" id="UP000265566">
    <property type="component" value="Chromosome 7"/>
</dbReference>
<dbReference type="Gramene" id="rna40272">
    <property type="protein sequence ID" value="RHN45851.1"/>
    <property type="gene ID" value="gene40272"/>
</dbReference>
<dbReference type="EC" id="1.14.11.20" evidence="9"/>
<evidence type="ECO:0000256" key="3">
    <source>
        <dbReference type="ARBA" id="ARBA00022723"/>
    </source>
</evidence>
<reference evidence="8 11" key="2">
    <citation type="journal article" date="2014" name="BMC Genomics">
        <title>An improved genome release (version Mt4.0) for the model legume Medicago truncatula.</title>
        <authorList>
            <person name="Tang H."/>
            <person name="Krishnakumar V."/>
            <person name="Bidwell S."/>
            <person name="Rosen B."/>
            <person name="Chan A."/>
            <person name="Zhou S."/>
            <person name="Gentzbittel L."/>
            <person name="Childs K.L."/>
            <person name="Yandell M."/>
            <person name="Gundlach H."/>
            <person name="Mayer K.F."/>
            <person name="Schwartz D.C."/>
            <person name="Town C.D."/>
        </authorList>
    </citation>
    <scope>GENOME REANNOTATION</scope>
    <source>
        <strain evidence="8">A17</strain>
        <strain evidence="10 11">cv. Jemalong A17</strain>
    </source>
</reference>
<dbReference type="EnsemblPlants" id="KEH22659">
    <property type="protein sequence ID" value="KEH22659"/>
    <property type="gene ID" value="MTR_7g056347"/>
</dbReference>
<dbReference type="FunFam" id="2.60.120.330:FF:000005">
    <property type="entry name" value="1-aminocyclopropane-1-carboxylate oxidase homolog 1"/>
    <property type="match status" value="1"/>
</dbReference>
<reference evidence="8 11" key="1">
    <citation type="journal article" date="2011" name="Nature">
        <title>The Medicago genome provides insight into the evolution of rhizobial symbioses.</title>
        <authorList>
            <person name="Young N.D."/>
            <person name="Debelle F."/>
            <person name="Oldroyd G.E."/>
            <person name="Geurts R."/>
            <person name="Cannon S.B."/>
            <person name="Udvardi M.K."/>
            <person name="Benedito V.A."/>
            <person name="Mayer K.F."/>
            <person name="Gouzy J."/>
            <person name="Schoof H."/>
            <person name="Van de Peer Y."/>
            <person name="Proost S."/>
            <person name="Cook D.R."/>
            <person name="Meyers B.C."/>
            <person name="Spannagl M."/>
            <person name="Cheung F."/>
            <person name="De Mita S."/>
            <person name="Krishnakumar V."/>
            <person name="Gundlach H."/>
            <person name="Zhou S."/>
            <person name="Mudge J."/>
            <person name="Bharti A.K."/>
            <person name="Murray J.D."/>
            <person name="Naoumkina M.A."/>
            <person name="Rosen B."/>
            <person name="Silverstein K.A."/>
            <person name="Tang H."/>
            <person name="Rombauts S."/>
            <person name="Zhao P.X."/>
            <person name="Zhou P."/>
            <person name="Barbe V."/>
            <person name="Bardou P."/>
            <person name="Bechner M."/>
            <person name="Bellec A."/>
            <person name="Berger A."/>
            <person name="Berges H."/>
            <person name="Bidwell S."/>
            <person name="Bisseling T."/>
            <person name="Choisne N."/>
            <person name="Couloux A."/>
            <person name="Denny R."/>
            <person name="Deshpande S."/>
            <person name="Dai X."/>
            <person name="Doyle J.J."/>
            <person name="Dudez A.M."/>
            <person name="Farmer A.D."/>
            <person name="Fouteau S."/>
            <person name="Franken C."/>
            <person name="Gibelin C."/>
            <person name="Gish J."/>
            <person name="Goldstein S."/>
            <person name="Gonzalez A.J."/>
            <person name="Green P.J."/>
            <person name="Hallab A."/>
            <person name="Hartog M."/>
            <person name="Hua A."/>
            <person name="Humphray S.J."/>
            <person name="Jeong D.H."/>
            <person name="Jing Y."/>
            <person name="Jocker A."/>
            <person name="Kenton S.M."/>
            <person name="Kim D.J."/>
            <person name="Klee K."/>
            <person name="Lai H."/>
            <person name="Lang C."/>
            <person name="Lin S."/>
            <person name="Macmil S.L."/>
            <person name="Magdelenat G."/>
            <person name="Matthews L."/>
            <person name="McCorrison J."/>
            <person name="Monaghan E.L."/>
            <person name="Mun J.H."/>
            <person name="Najar F.Z."/>
            <person name="Nicholson C."/>
            <person name="Noirot C."/>
            <person name="O'Bleness M."/>
            <person name="Paule C.R."/>
            <person name="Poulain J."/>
            <person name="Prion F."/>
            <person name="Qin B."/>
            <person name="Qu C."/>
            <person name="Retzel E.F."/>
            <person name="Riddle C."/>
            <person name="Sallet E."/>
            <person name="Samain S."/>
            <person name="Samson N."/>
            <person name="Sanders I."/>
            <person name="Saurat O."/>
            <person name="Scarpelli C."/>
            <person name="Schiex T."/>
            <person name="Segurens B."/>
            <person name="Severin A.J."/>
            <person name="Sherrier D.J."/>
            <person name="Shi R."/>
            <person name="Sims S."/>
            <person name="Singer S.R."/>
            <person name="Sinharoy S."/>
            <person name="Sterck L."/>
            <person name="Viollet A."/>
            <person name="Wang B.B."/>
            <person name="Wang K."/>
            <person name="Wang M."/>
            <person name="Wang X."/>
            <person name="Warfsmann J."/>
            <person name="Weissenbach J."/>
            <person name="White D.D."/>
            <person name="White J.D."/>
            <person name="Wiley G.B."/>
            <person name="Wincker P."/>
            <person name="Xing Y."/>
            <person name="Yang L."/>
            <person name="Yao Z."/>
            <person name="Ying F."/>
            <person name="Zhai J."/>
            <person name="Zhou L."/>
            <person name="Zuber A."/>
            <person name="Denarie J."/>
            <person name="Dixon R.A."/>
            <person name="May G.D."/>
            <person name="Schwartz D.C."/>
            <person name="Rogers J."/>
            <person name="Quetier F."/>
            <person name="Town C.D."/>
            <person name="Roe B.A."/>
        </authorList>
    </citation>
    <scope>NUCLEOTIDE SEQUENCE [LARGE SCALE GENOMIC DNA]</scope>
    <source>
        <strain evidence="8">A17</strain>
        <strain evidence="10 11">cv. Jemalong A17</strain>
    </source>
</reference>
<evidence type="ECO:0000313" key="10">
    <source>
        <dbReference type="EnsemblPlants" id="KEH22659"/>
    </source>
</evidence>
<dbReference type="PANTHER" id="PTHR10209:SF797">
    <property type="entry name" value="OXIDASE, PUTATIVE-RELATED"/>
    <property type="match status" value="1"/>
</dbReference>
<dbReference type="Pfam" id="PF14226">
    <property type="entry name" value="DIOX_N"/>
    <property type="match status" value="1"/>
</dbReference>
<dbReference type="SUPFAM" id="SSF51197">
    <property type="entry name" value="Clavaminate synthase-like"/>
    <property type="match status" value="1"/>
</dbReference>
<dbReference type="AlphaFoldDB" id="A0A072TYS7"/>
<dbReference type="Proteomes" id="UP000002051">
    <property type="component" value="Unassembled WGS sequence"/>
</dbReference>
<evidence type="ECO:0000256" key="6">
    <source>
        <dbReference type="RuleBase" id="RU003682"/>
    </source>
</evidence>
<comment type="cofactor">
    <cofactor evidence="1">
        <name>Fe cation</name>
        <dbReference type="ChEBI" id="CHEBI:24875"/>
    </cofactor>
</comment>
<protein>
    <submittedName>
        <fullName evidence="8">2OG-Fe(II) oxygenase family oxidoreductase</fullName>
    </submittedName>
    <submittedName>
        <fullName evidence="9">Putative deacetoxyvindoline 4-hydroxylase</fullName>
        <ecNumber evidence="9">1.14.11.20</ecNumber>
    </submittedName>
</protein>
<dbReference type="InterPro" id="IPR005123">
    <property type="entry name" value="Oxoglu/Fe-dep_dioxygenase_dom"/>
</dbReference>
<keyword evidence="3 6" id="KW-0479">Metal-binding</keyword>
<dbReference type="EMBL" id="CM001223">
    <property type="protein sequence ID" value="KEH22659.1"/>
    <property type="molecule type" value="Genomic_DNA"/>
</dbReference>
<dbReference type="GO" id="GO:0050590">
    <property type="term" value="F:desacetoxyvindoline 4-hydroxylase activity"/>
    <property type="evidence" value="ECO:0007669"/>
    <property type="project" value="UniProtKB-EC"/>
</dbReference>
<sequence>MVVKNSNQVEKSTNSTYDRYNEVKAFDDSKAGVRGLVESGVSKIPQMFHNEMLDIATKSICDSKLNIPIIDLKGIDINPTLREEVIGKIRSACHEWGFFQVINHEIPINVLDEMIHGIRNFHEQDVNVRKEFYTRDLREKVVYFSNTTLFTSQAADWRDTVGFVVAPDPFKPEEIPPICRDIVIEYSQKISDLGFRIFELLSEAVGLDPSYLKELKCAEGIYIMGHYFPPCPEPELTMGVGKHTDGNFMTLLLQDQIGGLEVLHENSWVKVPPTHGALVVNVGDLLQLITNDKFVSVHHRVLSPNIGPRISVATFFLSSRDPIEGASKVFGPIKELISEANPPIYKDITIQDFLSYFHAKGLDGSSSLEPFKL</sequence>
<reference evidence="12" key="4">
    <citation type="journal article" date="2018" name="Nat. Plants">
        <title>Whole-genome landscape of Medicago truncatula symbiotic genes.</title>
        <authorList>
            <person name="Pecrix Y."/>
            <person name="Staton S.E."/>
            <person name="Sallet E."/>
            <person name="Lelandais-Briere C."/>
            <person name="Moreau S."/>
            <person name="Carrere S."/>
            <person name="Blein T."/>
            <person name="Jardinaud M.F."/>
            <person name="Latrasse D."/>
            <person name="Zouine M."/>
            <person name="Zahm M."/>
            <person name="Kreplak J."/>
            <person name="Mayjonade B."/>
            <person name="Satge C."/>
            <person name="Perez M."/>
            <person name="Cauet S."/>
            <person name="Marande W."/>
            <person name="Chantry-Darmon C."/>
            <person name="Lopez-Roques C."/>
            <person name="Bouchez O."/>
            <person name="Berard A."/>
            <person name="Debelle F."/>
            <person name="Munos S."/>
            <person name="Bendahmane A."/>
            <person name="Berges H."/>
            <person name="Niebel A."/>
            <person name="Buitink J."/>
            <person name="Frugier F."/>
            <person name="Benhamed M."/>
            <person name="Crespi M."/>
            <person name="Gouzy J."/>
            <person name="Gamas P."/>
        </authorList>
    </citation>
    <scope>NUCLEOTIDE SEQUENCE [LARGE SCALE GENOMIC DNA]</scope>
    <source>
        <strain evidence="12">cv. Jemalong A17</strain>
    </source>
</reference>
<evidence type="ECO:0000256" key="1">
    <source>
        <dbReference type="ARBA" id="ARBA00001962"/>
    </source>
</evidence>